<dbReference type="InterPro" id="IPR008948">
    <property type="entry name" value="L-Aspartase-like"/>
</dbReference>
<dbReference type="NCBIfam" id="TIGR00838">
    <property type="entry name" value="argH"/>
    <property type="match status" value="1"/>
</dbReference>
<keyword evidence="5 8" id="KW-0456">Lyase</keyword>
<dbReference type="RefSeq" id="WP_137997347.1">
    <property type="nucleotide sequence ID" value="NZ_SJDU01000018.1"/>
</dbReference>
<dbReference type="PANTHER" id="PTHR43814">
    <property type="entry name" value="ARGININOSUCCINATE LYASE"/>
    <property type="match status" value="1"/>
</dbReference>
<evidence type="ECO:0000313" key="8">
    <source>
        <dbReference type="EMBL" id="TKZ36178.1"/>
    </source>
</evidence>
<keyword evidence="9" id="KW-1185">Reference proteome</keyword>
<dbReference type="PROSITE" id="PS00163">
    <property type="entry name" value="FUMARATE_LYASES"/>
    <property type="match status" value="1"/>
</dbReference>
<dbReference type="PRINTS" id="PR00145">
    <property type="entry name" value="ARGSUCLYASE"/>
</dbReference>
<keyword evidence="4 5" id="KW-0055">Arginine biosynthesis</keyword>
<feature type="domain" description="Argininosuccinate lyase C-terminal" evidence="7">
    <location>
        <begin position="366"/>
        <end position="433"/>
    </location>
</feature>
<dbReference type="Gene3D" id="1.10.40.30">
    <property type="entry name" value="Fumarase/aspartase (C-terminal domain)"/>
    <property type="match status" value="1"/>
</dbReference>
<dbReference type="InterPro" id="IPR029419">
    <property type="entry name" value="Arg_succ_lyase_C"/>
</dbReference>
<evidence type="ECO:0000313" key="9">
    <source>
        <dbReference type="Proteomes" id="UP000310168"/>
    </source>
</evidence>
<evidence type="ECO:0000256" key="1">
    <source>
        <dbReference type="ARBA" id="ARBA00000985"/>
    </source>
</evidence>
<dbReference type="PANTHER" id="PTHR43814:SF1">
    <property type="entry name" value="ARGININOSUCCINATE LYASE"/>
    <property type="match status" value="1"/>
</dbReference>
<keyword evidence="5" id="KW-0028">Amino-acid biosynthesis</keyword>
<dbReference type="InterPro" id="IPR020557">
    <property type="entry name" value="Fumarate_lyase_CS"/>
</dbReference>
<evidence type="ECO:0000256" key="2">
    <source>
        <dbReference type="ARBA" id="ARBA00004941"/>
    </source>
</evidence>
<comment type="caution">
    <text evidence="8">The sequence shown here is derived from an EMBL/GenBank/DDBJ whole genome shotgun (WGS) entry which is preliminary data.</text>
</comment>
<dbReference type="Gene3D" id="1.10.275.10">
    <property type="entry name" value="Fumarase/aspartase (N-terminal domain)"/>
    <property type="match status" value="1"/>
</dbReference>
<evidence type="ECO:0000256" key="5">
    <source>
        <dbReference type="HAMAP-Rule" id="MF_00006"/>
    </source>
</evidence>
<sequence length="459" mass="52500">MNNKKIWAGRFTKETDKRVNDFNSSISFDARMYREDIEGSIAHATMLGECNIIDLEESKAIVEGLKGILADIESGKLEFDFNAEDIHSFIETELTKRLDDTGKRLHTARSRNDQVALDIRMYLKKEVKEIESLIKKLITVLTDLSEKNLQTVMAGYTHLQRAQPITFAHHIMAYSQMFLRDLERLKDAYKRINIMPLGSGALASTTYPINRRMVCDALGFDEITQNSLDAVSDRDFCIELASDLSILMMHLSRFSEEIILWDSWEFKFIELDDAYSTGSSIMPQKKNPDITELIRGKTGRVYGDLNTLLIMMKGLPLAYNKDMQEDKEAIFDAIDTVKLSLNAFIPMIETMTIFPENMREAAAKGFINATDCADYLVKKGMPFRDAYKITGEIIRLCIENNLTLETLPIEKYKEFSNKFEEDIFEAINLETCVMQRKVEGGPAPESVKAQIEYIRNKIN</sequence>
<reference evidence="8 9" key="1">
    <citation type="journal article" date="2019" name="Anaerobe">
        <title>Brachyspira catarrhinii sp. nov., an anaerobic intestinal spirochaete isolated from vervet monkeys may have been misidentified as Brachyspira aalborgi in previous studies.</title>
        <authorList>
            <person name="Phillips N.D."/>
            <person name="La T."/>
            <person name="Hampson D.J."/>
        </authorList>
    </citation>
    <scope>NUCLEOTIDE SEQUENCE [LARGE SCALE GENOMIC DNA]</scope>
    <source>
        <strain evidence="8 9">Z12</strain>
    </source>
</reference>
<proteinExistence type="inferred from homology"/>
<dbReference type="Proteomes" id="UP000310168">
    <property type="component" value="Unassembled WGS sequence"/>
</dbReference>
<dbReference type="HAMAP" id="MF_00006">
    <property type="entry name" value="Arg_succ_lyase"/>
    <property type="match status" value="1"/>
</dbReference>
<protein>
    <recommendedName>
        <fullName evidence="3 5">Argininosuccinate lyase</fullName>
        <shortName evidence="5">ASAL</shortName>
        <ecNumber evidence="3 5">4.3.2.1</ecNumber>
    </recommendedName>
    <alternativeName>
        <fullName evidence="5">Arginosuccinase</fullName>
    </alternativeName>
</protein>
<dbReference type="SUPFAM" id="SSF48557">
    <property type="entry name" value="L-aspartase-like"/>
    <property type="match status" value="1"/>
</dbReference>
<name>A0ABY2TU99_9SPIR</name>
<dbReference type="InterPro" id="IPR000362">
    <property type="entry name" value="Fumarate_lyase_fam"/>
</dbReference>
<organism evidence="8 9">
    <name type="scientific">Brachyspira catarrhinii</name>
    <dbReference type="NCBI Taxonomy" id="2528966"/>
    <lineage>
        <taxon>Bacteria</taxon>
        <taxon>Pseudomonadati</taxon>
        <taxon>Spirochaetota</taxon>
        <taxon>Spirochaetia</taxon>
        <taxon>Brachyspirales</taxon>
        <taxon>Brachyspiraceae</taxon>
        <taxon>Brachyspira</taxon>
    </lineage>
</organism>
<dbReference type="EC" id="4.3.2.1" evidence="3 5"/>
<dbReference type="Gene3D" id="1.20.200.10">
    <property type="entry name" value="Fumarase/aspartase (Central domain)"/>
    <property type="match status" value="1"/>
</dbReference>
<dbReference type="Pfam" id="PF14698">
    <property type="entry name" value="ASL_C2"/>
    <property type="match status" value="1"/>
</dbReference>
<dbReference type="InterPro" id="IPR022761">
    <property type="entry name" value="Fumarate_lyase_N"/>
</dbReference>
<evidence type="ECO:0000259" key="6">
    <source>
        <dbReference type="Pfam" id="PF00206"/>
    </source>
</evidence>
<accession>A0ABY2TU99</accession>
<comment type="catalytic activity">
    <reaction evidence="1 5">
        <text>2-(N(omega)-L-arginino)succinate = fumarate + L-arginine</text>
        <dbReference type="Rhea" id="RHEA:24020"/>
        <dbReference type="ChEBI" id="CHEBI:29806"/>
        <dbReference type="ChEBI" id="CHEBI:32682"/>
        <dbReference type="ChEBI" id="CHEBI:57472"/>
        <dbReference type="EC" id="4.3.2.1"/>
    </reaction>
</comment>
<dbReference type="InterPro" id="IPR009049">
    <property type="entry name" value="Argininosuccinate_lyase"/>
</dbReference>
<dbReference type="InterPro" id="IPR024083">
    <property type="entry name" value="Fumarase/histidase_N"/>
</dbReference>
<dbReference type="EMBL" id="SJDU01000018">
    <property type="protein sequence ID" value="TKZ36178.1"/>
    <property type="molecule type" value="Genomic_DNA"/>
</dbReference>
<gene>
    <name evidence="5 8" type="primary">argH</name>
    <name evidence="8" type="ORF">EZH24_01385</name>
</gene>
<dbReference type="PRINTS" id="PR00149">
    <property type="entry name" value="FUMRATELYASE"/>
</dbReference>
<comment type="pathway">
    <text evidence="2 5">Amino-acid biosynthesis; L-arginine biosynthesis; L-arginine from L-ornithine and carbamoyl phosphate: step 3/3.</text>
</comment>
<evidence type="ECO:0000256" key="3">
    <source>
        <dbReference type="ARBA" id="ARBA00012338"/>
    </source>
</evidence>
<feature type="domain" description="Fumarate lyase N-terminal" evidence="6">
    <location>
        <begin position="9"/>
        <end position="303"/>
    </location>
</feature>
<dbReference type="CDD" id="cd01359">
    <property type="entry name" value="Argininosuccinate_lyase"/>
    <property type="match status" value="1"/>
</dbReference>
<keyword evidence="5" id="KW-0963">Cytoplasm</keyword>
<dbReference type="GO" id="GO:0004056">
    <property type="term" value="F:argininosuccinate lyase activity"/>
    <property type="evidence" value="ECO:0007669"/>
    <property type="project" value="UniProtKB-EC"/>
</dbReference>
<evidence type="ECO:0000256" key="4">
    <source>
        <dbReference type="ARBA" id="ARBA00022571"/>
    </source>
</evidence>
<evidence type="ECO:0000259" key="7">
    <source>
        <dbReference type="Pfam" id="PF14698"/>
    </source>
</evidence>
<comment type="similarity">
    <text evidence="5">Belongs to the lyase 1 family. Argininosuccinate lyase subfamily.</text>
</comment>
<dbReference type="Pfam" id="PF00206">
    <property type="entry name" value="Lyase_1"/>
    <property type="match status" value="1"/>
</dbReference>
<comment type="subcellular location">
    <subcellularLocation>
        <location evidence="5">Cytoplasm</location>
    </subcellularLocation>
</comment>